<gene>
    <name evidence="3" type="ORF">D2962_16500</name>
</gene>
<dbReference type="RefSeq" id="WP_122015615.1">
    <property type="nucleotide sequence ID" value="NZ_CP033169.1"/>
</dbReference>
<protein>
    <submittedName>
        <fullName evidence="3">Uncharacterized protein</fullName>
    </submittedName>
</protein>
<evidence type="ECO:0000256" key="1">
    <source>
        <dbReference type="SAM" id="MobiDB-lite"/>
    </source>
</evidence>
<dbReference type="EMBL" id="CP033169">
    <property type="protein sequence ID" value="AYO31982.1"/>
    <property type="molecule type" value="Genomic_DNA"/>
</dbReference>
<feature type="compositionally biased region" description="Pro residues" evidence="1">
    <location>
        <begin position="540"/>
        <end position="550"/>
    </location>
</feature>
<feature type="compositionally biased region" description="Gly residues" evidence="1">
    <location>
        <begin position="456"/>
        <end position="465"/>
    </location>
</feature>
<evidence type="ECO:0000256" key="2">
    <source>
        <dbReference type="SAM" id="Phobius"/>
    </source>
</evidence>
<proteinExistence type="predicted"/>
<reference evidence="3 4" key="1">
    <citation type="submission" date="2018-10" db="EMBL/GenBank/DDBJ databases">
        <authorList>
            <person name="Zhang X."/>
        </authorList>
    </citation>
    <scope>NUCLEOTIDE SEQUENCE [LARGE SCALE GENOMIC DNA]</scope>
    <source>
        <strain evidence="3 4">SK-G1</strain>
    </source>
</reference>
<keyword evidence="2" id="KW-0812">Transmembrane</keyword>
<dbReference type="PANTHER" id="PTHR23159:SF31">
    <property type="entry name" value="CENTROSOME-ASSOCIATED PROTEIN CEP250 ISOFORM X1"/>
    <property type="match status" value="1"/>
</dbReference>
<feature type="compositionally biased region" description="Low complexity" evidence="1">
    <location>
        <begin position="525"/>
        <end position="539"/>
    </location>
</feature>
<sequence length="632" mass="68454">MGYKTKVLGSILFKAIGFFLAGILVSMALLADTDTLAWFSSRVVGNFEVQAASEEDIIEDFYTESDGEENVENPDTIVIKRAPGFTGKMTVYFSLENTDPDKDSAHGLRAYVLHINPAEIEENGENEVRVPLELKFNWRDLLYLLNDIDGKTTGILTLRYLNGFIIEQREISFDNWYLLCMGFDSLTSAKSGKTRDMKRIRTGNREQLEACMVDIMADIAGNIKWKEIASSGRAQKYGAGASVSETTSDAAFSGNNDESGTIEKPLITMSEATMARARIETLSNSFTRIELTKEQQSIIDIVAPGLRQYVDELYSFVEDLIARLNEKIAKIEELNLQIKDMNTRIQSLNTTIDELTQKYTALEQEKVSLAEEKLKLEEENQRLKDKIDDLKDEIDSFEIKNSSLNDEIENLKSSNNSLEEQIKKLEEENENLKKELENLKNSVTSGGESGDAAPGGSEGNGGGEPPEGQQPPVEDPPTGTQPLASGTPGTEPPSEGQQPPAGGVSGEQPSEGQVPPTETPPPTQGTPGAEQPPAEGQQPPVVPPVQPPPTEDQQPPQQDPAVPSAEQLPAGEPATPQPPPLEPGDAPSGGQPVAEEPEIPPASEQPSTGGPTGEDPAEVGTQPGGEDPAECK</sequence>
<keyword evidence="2" id="KW-0472">Membrane</keyword>
<dbReference type="AlphaFoldDB" id="A0A3G2R914"/>
<dbReference type="PRINTS" id="PR01217">
    <property type="entry name" value="PRICHEXTENSN"/>
</dbReference>
<evidence type="ECO:0000313" key="3">
    <source>
        <dbReference type="EMBL" id="AYO31982.1"/>
    </source>
</evidence>
<dbReference type="Gene3D" id="1.10.287.1490">
    <property type="match status" value="1"/>
</dbReference>
<feature type="compositionally biased region" description="Polar residues" evidence="1">
    <location>
        <begin position="478"/>
        <end position="488"/>
    </location>
</feature>
<accession>A0A3G2R914</accession>
<name>A0A3G2R914_9FIRM</name>
<dbReference type="KEGG" id="bacg:D2962_16500"/>
<keyword evidence="4" id="KW-1185">Reference proteome</keyword>
<feature type="compositionally biased region" description="Low complexity" evidence="1">
    <location>
        <begin position="551"/>
        <end position="574"/>
    </location>
</feature>
<dbReference type="SUPFAM" id="SSF90257">
    <property type="entry name" value="Myosin rod fragments"/>
    <property type="match status" value="1"/>
</dbReference>
<feature type="region of interest" description="Disordered" evidence="1">
    <location>
        <begin position="438"/>
        <end position="632"/>
    </location>
</feature>
<feature type="transmembrane region" description="Helical" evidence="2">
    <location>
        <begin position="12"/>
        <end position="31"/>
    </location>
</feature>
<keyword evidence="2" id="KW-1133">Transmembrane helix</keyword>
<evidence type="ECO:0000313" key="4">
    <source>
        <dbReference type="Proteomes" id="UP000280960"/>
    </source>
</evidence>
<dbReference type="PANTHER" id="PTHR23159">
    <property type="entry name" value="CENTROSOMAL PROTEIN 2"/>
    <property type="match status" value="1"/>
</dbReference>
<dbReference type="Proteomes" id="UP000280960">
    <property type="component" value="Chromosome"/>
</dbReference>
<organism evidence="3 4">
    <name type="scientific">Biomaibacter acetigenes</name>
    <dbReference type="NCBI Taxonomy" id="2316383"/>
    <lineage>
        <taxon>Bacteria</taxon>
        <taxon>Bacillati</taxon>
        <taxon>Bacillota</taxon>
        <taxon>Clostridia</taxon>
        <taxon>Thermosediminibacterales</taxon>
        <taxon>Tepidanaerobacteraceae</taxon>
        <taxon>Biomaibacter</taxon>
    </lineage>
</organism>